<dbReference type="Gene3D" id="3.40.630.190">
    <property type="entry name" value="LCP protein"/>
    <property type="match status" value="1"/>
</dbReference>
<dbReference type="InParanoid" id="A0A420XLR1"/>
<dbReference type="Pfam" id="PF13399">
    <property type="entry name" value="LytR_C"/>
    <property type="match status" value="1"/>
</dbReference>
<dbReference type="InterPro" id="IPR050922">
    <property type="entry name" value="LytR/CpsA/Psr_CW_biosynth"/>
</dbReference>
<accession>A0A420XLR1</accession>
<dbReference type="PANTHER" id="PTHR33392">
    <property type="entry name" value="POLYISOPRENYL-TEICHOIC ACID--PEPTIDOGLYCAN TEICHOIC ACID TRANSFERASE TAGU"/>
    <property type="match status" value="1"/>
</dbReference>
<comment type="caution">
    <text evidence="5">The sequence shown here is derived from an EMBL/GenBank/DDBJ whole genome shotgun (WGS) entry which is preliminary data.</text>
</comment>
<evidence type="ECO:0000256" key="1">
    <source>
        <dbReference type="ARBA" id="ARBA00006068"/>
    </source>
</evidence>
<comment type="similarity">
    <text evidence="1">Belongs to the LytR/CpsA/Psr (LCP) family.</text>
</comment>
<protein>
    <submittedName>
        <fullName evidence="5">LCP family protein required for cell wall assembly</fullName>
    </submittedName>
</protein>
<evidence type="ECO:0000259" key="3">
    <source>
        <dbReference type="Pfam" id="PF03816"/>
    </source>
</evidence>
<reference evidence="5 6" key="1">
    <citation type="submission" date="2018-10" db="EMBL/GenBank/DDBJ databases">
        <title>Genomic Encyclopedia of Archaeal and Bacterial Type Strains, Phase II (KMG-II): from individual species to whole genera.</title>
        <authorList>
            <person name="Goeker M."/>
        </authorList>
    </citation>
    <scope>NUCLEOTIDE SEQUENCE [LARGE SCALE GENOMIC DNA]</scope>
    <source>
        <strain evidence="5 6">RP-AC37</strain>
    </source>
</reference>
<dbReference type="AlphaFoldDB" id="A0A420XLR1"/>
<evidence type="ECO:0000313" key="6">
    <source>
        <dbReference type="Proteomes" id="UP000281955"/>
    </source>
</evidence>
<evidence type="ECO:0000256" key="2">
    <source>
        <dbReference type="SAM" id="MobiDB-lite"/>
    </source>
</evidence>
<feature type="region of interest" description="Disordered" evidence="2">
    <location>
        <begin position="61"/>
        <end position="83"/>
    </location>
</feature>
<dbReference type="OrthoDB" id="9782542at2"/>
<name>A0A420XLR1_9ACTN</name>
<dbReference type="InterPro" id="IPR027381">
    <property type="entry name" value="LytR/CpsA/Psr_C"/>
</dbReference>
<organism evidence="5 6">
    <name type="scientific">Motilibacter peucedani</name>
    <dbReference type="NCBI Taxonomy" id="598650"/>
    <lineage>
        <taxon>Bacteria</taxon>
        <taxon>Bacillati</taxon>
        <taxon>Actinomycetota</taxon>
        <taxon>Actinomycetes</taxon>
        <taxon>Motilibacterales</taxon>
        <taxon>Motilibacteraceae</taxon>
        <taxon>Motilibacter</taxon>
    </lineage>
</organism>
<proteinExistence type="inferred from homology"/>
<dbReference type="RefSeq" id="WP_121194522.1">
    <property type="nucleotide sequence ID" value="NZ_RBWV01000014.1"/>
</dbReference>
<dbReference type="InterPro" id="IPR004474">
    <property type="entry name" value="LytR_CpsA_psr"/>
</dbReference>
<feature type="domain" description="LytR/CpsA/Psr regulator C-terminal" evidence="4">
    <location>
        <begin position="385"/>
        <end position="469"/>
    </location>
</feature>
<dbReference type="NCBIfam" id="TIGR00350">
    <property type="entry name" value="lytR_cpsA_psr"/>
    <property type="match status" value="1"/>
</dbReference>
<sequence length="504" mass="54146">MRRSEFRRPYARHARAKAAWKRALVALTSALALLAVSAGGAAAIYYKRLGDNIHQVQIADKLGPESERPQNKPSVTAAESGKSHTGAPIDILVMGSDTRAGDNGFVGGDEQDGRSDTTILLHISADRQAAYGISVPRDSMVQIPDCISTTTGKNYHTGTNLHMFNEAYTIGGAACTVKTFEKATGIRIEHYVVVDFHGFNAMVSALHGVEVCVPQSLDDDTHNIHLRAGRNTIKGKEALDYVRARYRLGDGTDVGRTERQQYFIAAMIRKALKQGLTRPDRLLRFLDAATSSLQSDMKIGTLRSLGQDVAGIGLSNIVFTTIPTMPWPQDKNRLVWTSQADTVWGAIADDRDLPGVKRHRSATATPTPTPSSTPLPVVRTAPSAVRVRVVDGTGSQAHAEQVAADLRLQGFQVVATTVGDDSSVTQTTVRYDPAYDQSARTLSSSVPGSVQEKAPELSRTLELVVGSDYAGTTEVRVARATSTPKPSSSPLVLRTALSDGCKAS</sequence>
<feature type="domain" description="Cell envelope-related transcriptional attenuator" evidence="3">
    <location>
        <begin position="114"/>
        <end position="271"/>
    </location>
</feature>
<feature type="region of interest" description="Disordered" evidence="2">
    <location>
        <begin position="354"/>
        <end position="376"/>
    </location>
</feature>
<evidence type="ECO:0000313" key="5">
    <source>
        <dbReference type="EMBL" id="RKS71464.1"/>
    </source>
</evidence>
<dbReference type="Pfam" id="PF03816">
    <property type="entry name" value="LytR_cpsA_psr"/>
    <property type="match status" value="1"/>
</dbReference>
<keyword evidence="6" id="KW-1185">Reference proteome</keyword>
<evidence type="ECO:0000259" key="4">
    <source>
        <dbReference type="Pfam" id="PF13399"/>
    </source>
</evidence>
<gene>
    <name evidence="5" type="ORF">CLV35_3262</name>
</gene>
<dbReference type="PANTHER" id="PTHR33392:SF6">
    <property type="entry name" value="POLYISOPRENYL-TEICHOIC ACID--PEPTIDOGLYCAN TEICHOIC ACID TRANSFERASE TAGU"/>
    <property type="match status" value="1"/>
</dbReference>
<dbReference type="Gene3D" id="3.30.70.2390">
    <property type="match status" value="1"/>
</dbReference>
<dbReference type="EMBL" id="RBWV01000014">
    <property type="protein sequence ID" value="RKS71464.1"/>
    <property type="molecule type" value="Genomic_DNA"/>
</dbReference>
<dbReference type="Proteomes" id="UP000281955">
    <property type="component" value="Unassembled WGS sequence"/>
</dbReference>